<dbReference type="GO" id="GO:0000166">
    <property type="term" value="F:nucleotide binding"/>
    <property type="evidence" value="ECO:0007669"/>
    <property type="project" value="InterPro"/>
</dbReference>
<dbReference type="InterPro" id="IPR006172">
    <property type="entry name" value="DNA-dir_DNA_pol_B"/>
</dbReference>
<dbReference type="FunFam" id="1.10.132.60:FF:000005">
    <property type="entry name" value="Putative DNA polymerase zeta catalytic subunit"/>
    <property type="match status" value="1"/>
</dbReference>
<keyword evidence="6" id="KW-0227">DNA damage</keyword>
<dbReference type="PROSITE" id="PS00116">
    <property type="entry name" value="DNA_POLYMERASE_B"/>
    <property type="match status" value="1"/>
</dbReference>
<dbReference type="Gene3D" id="3.30.342.10">
    <property type="entry name" value="DNA Polymerase, chain B, domain 1"/>
    <property type="match status" value="1"/>
</dbReference>
<evidence type="ECO:0000259" key="14">
    <source>
        <dbReference type="Pfam" id="PF00136"/>
    </source>
</evidence>
<comment type="similarity">
    <text evidence="2 13">Belongs to the DNA polymerase type-B family.</text>
</comment>
<dbReference type="InterPro" id="IPR043502">
    <property type="entry name" value="DNA/RNA_pol_sf"/>
</dbReference>
<keyword evidence="7 13" id="KW-0862">Zinc</keyword>
<dbReference type="InterPro" id="IPR006133">
    <property type="entry name" value="DNA-dir_DNA_pol_B_exonuc"/>
</dbReference>
<dbReference type="FunFam" id="1.10.287.690:FF:000002">
    <property type="entry name" value="DNA polymerase zeta"/>
    <property type="match status" value="1"/>
</dbReference>
<evidence type="ECO:0000256" key="11">
    <source>
        <dbReference type="ARBA" id="ARBA00023204"/>
    </source>
</evidence>
<proteinExistence type="inferred from homology"/>
<dbReference type="GO" id="GO:0003887">
    <property type="term" value="F:DNA-directed DNA polymerase activity"/>
    <property type="evidence" value="ECO:0007669"/>
    <property type="project" value="UniProtKB-KW"/>
</dbReference>
<dbReference type="Gene3D" id="3.90.1600.10">
    <property type="entry name" value="Palm domain of DNA polymerase"/>
    <property type="match status" value="1"/>
</dbReference>
<dbReference type="PANTHER" id="PTHR45812:SF1">
    <property type="entry name" value="DNA POLYMERASE ZETA CATALYTIC SUBUNIT"/>
    <property type="match status" value="1"/>
</dbReference>
<evidence type="ECO:0000256" key="9">
    <source>
        <dbReference type="ARBA" id="ARBA00023004"/>
    </source>
</evidence>
<dbReference type="InterPro" id="IPR017964">
    <property type="entry name" value="DNA-dir_DNA_pol_B_CS"/>
</dbReference>
<evidence type="ECO:0000256" key="5">
    <source>
        <dbReference type="ARBA" id="ARBA00022723"/>
    </source>
</evidence>
<keyword evidence="4 13" id="KW-0548">Nucleotidyltransferase</keyword>
<dbReference type="FunFam" id="3.30.420.10:FF:000024">
    <property type="entry name" value="DNA polymerase zeta catalytic subunit"/>
    <property type="match status" value="1"/>
</dbReference>
<keyword evidence="10 13" id="KW-0411">Iron-sulfur</keyword>
<keyword evidence="20" id="KW-1185">Reference proteome</keyword>
<name>A0AAR5PTV7_DENPD</name>
<dbReference type="EnsemblMetazoa" id="XM_019908880.1">
    <property type="protein sequence ID" value="XP_019764439.1"/>
    <property type="gene ID" value="LOC109540473"/>
</dbReference>
<dbReference type="Proteomes" id="UP000019118">
    <property type="component" value="Unassembled WGS sequence"/>
</dbReference>
<dbReference type="InterPro" id="IPR042087">
    <property type="entry name" value="DNA_pol_B_thumb"/>
</dbReference>
<dbReference type="SMART" id="SM00486">
    <property type="entry name" value="POLBc"/>
    <property type="match status" value="1"/>
</dbReference>
<keyword evidence="3 13" id="KW-0808">Transferase</keyword>
<dbReference type="Pfam" id="PF14260">
    <property type="entry name" value="zf-C4pol"/>
    <property type="match status" value="1"/>
</dbReference>
<keyword evidence="13" id="KW-0539">Nucleus</keyword>
<evidence type="ECO:0000256" key="8">
    <source>
        <dbReference type="ARBA" id="ARBA00022932"/>
    </source>
</evidence>
<dbReference type="InterPro" id="IPR023211">
    <property type="entry name" value="DNA_pol_palm_dom_sf"/>
</dbReference>
<sequence>MQSITNDNGTAILFSVISIMQNSVKIIVIDYYMETPKLGLDATYSEFRCSSVSQVPVLRCFGSTNDGKKICLHIHGVFPYLYIPYDGHGKPEEIMRQIARGLDKAINISFNQANSNAQHVYKISLVSGIPMYGYHVKKHQFFKIYLYNPKLIGKVGTLLLNKAILGQIFQPHEVHLNFTLQFMIDYNLHGMSNLLLSNMRYRLDPDKPYHDIDIEWFLPPSIEKISSCELEADILAENILNRQEILSGNLAINPGIAAIWDDEKQRRRNKNQSSQLGDYLELKNTASAPSKTHLIFQQALKERLAAASTDIEVSKQNSDTSIYPAECPKVADIQNASSVDIHYPSSLELSLDETLNLSSSQDLDKTLTPSDVTLNTDVQDVLHLLEQLADEKVSGAEEDMSILSQVLAEEPVDEAADLLDLSMPFDALTTPIKKIALADTHSNANDIKYFNTTPIPQIDGQVEDLNAADTFEGSNVQNLHTEGYCSTHSPTWEKDTGIIRSGLYRLEEQTFRSDMRSKNTQVKVMRRNFNVGNSTTLNILKTSSKMKVKIVPSRQWLIVNGLLKSEVRWPIASNIYINCDGAMDSSSEDEEKITLAKVAKGKSEPTYAPLGIQLVRSPSVYSSNEKDLPHASGDFSRDCNINEDQMPSTSSHFQQAELHHKRRLFLSSDNSSNRADTEAFLSSRLSALKSNRKSKTSQITYPDYAANSSDSDIFSDNCDLEPSMPRRQCELKNENENADPLDCDKSKQACPYLSSNPTFSLANSDLEIKYLDKLHQVHMSEQNSISGSYKPLMKAPTKSEVESSLDVYKFPHEQTKEPFYSNVDDYTGPVEIGHKVLRISSSTTAHLADFTSNNALDNHRKMFMENVANLTHNSSNIYILKLAHCRSKTLTLRPVKKPPTVSVVEEWIKSNSTSHHQEPTCSLEETNEMRSKLYVSDSPGDESIFDASLSLTPDSLPQTDHCSQAIVGSIVNNDRKIGQLNDLQIPEDKSNTSCQISGQTLQNSFGFDKSVQDLQAARATVEPQFLTTMVMELHIRTRGDLRPDPQLDTVCAIFYSIFNDVPNADRSKASGVIAVNCLPVEFGAARPDFLYGIGTDCDIAYVESEEALIYKFVNLVKKWDPDVLAGYEIEMLSWGYIVERAAVLSINLLPLLGRSQLHKFGKSKLKHDNGELETNIIGRIVLNVWRIMRHEIALQSYTFESVVYHLLHRRVPMYTSKDLTRWWDHRSNLYRHRVVRYYLQRTDTILELFDKQDFLNRTSELAKLFGILFYEVLSRGSQFRVESMMLRLAKPLNYIPVSPDTQQRAGMKAPEYVPLIMEPKSELYTDPVIVLDFQSLYPSIIIAYNYCFTTCLGRVNKLGSNYPFEFGATQLKVSKNIVRKLCKRDLLNYSPCGVVFVKQKVREGILPRMLKEVLDTRLMVKNSMKENKGNDPLQKVLHNRQLGLKLIANVTYGYTAANFSGRMCCVEVGDSVVSKGRETLQRAIALVESTPEWGAKVVYGDTDSMFVLVPGRSKKDAFTIGKKIADAVTADNPDPVKLKLEKVYQPCILQTKKRYVGYMYETVEVVKPIYEAKGIETVRRDGCPAVSKMLQKCLTLLFETKDVSLIKNYVLKQFNKIQIGRASIQDLTFAKEYRGRSGYKPAACVPALELARKWTSVDKRNEPRNGERVPYVIVNGPPGLPLIRLVRSPRDLLNDNSLRPNALYYITKVIIPPLNRCLNLIGADVNTWFHKMPRKNKPNLPNSSPIVKSTLSQYFISNVCVGCSQQSQGGLCQMCQSQPNITYTVLAEKLRKWEENYNNALLICQSCTSSVDQIVCVSLDCPVLYRRNQTFNDQQQSGYVRQLMSNSNIF</sequence>
<dbReference type="PRINTS" id="PR00106">
    <property type="entry name" value="DNAPOLB"/>
</dbReference>
<dbReference type="GO" id="GO:0005634">
    <property type="term" value="C:nucleus"/>
    <property type="evidence" value="ECO:0007669"/>
    <property type="project" value="UniProtKB-SubCell"/>
</dbReference>
<dbReference type="Gene3D" id="3.30.420.10">
    <property type="entry name" value="Ribonuclease H-like superfamily/Ribonuclease H"/>
    <property type="match status" value="1"/>
</dbReference>
<evidence type="ECO:0000256" key="10">
    <source>
        <dbReference type="ARBA" id="ARBA00023014"/>
    </source>
</evidence>
<dbReference type="GO" id="GO:0042276">
    <property type="term" value="P:error-prone translesion synthesis"/>
    <property type="evidence" value="ECO:0007669"/>
    <property type="project" value="TreeGrafter"/>
</dbReference>
<evidence type="ECO:0000256" key="1">
    <source>
        <dbReference type="ARBA" id="ARBA00001966"/>
    </source>
</evidence>
<keyword evidence="13" id="KW-0235">DNA replication</keyword>
<dbReference type="GO" id="GO:0016035">
    <property type="term" value="C:zeta DNA polymerase complex"/>
    <property type="evidence" value="ECO:0007669"/>
    <property type="project" value="InterPro"/>
</dbReference>
<dbReference type="Pfam" id="PF24065">
    <property type="entry name" value="REV3_N"/>
    <property type="match status" value="1"/>
</dbReference>
<evidence type="ECO:0000259" key="17">
    <source>
        <dbReference type="Pfam" id="PF24055"/>
    </source>
</evidence>
<reference evidence="20" key="1">
    <citation type="journal article" date="2013" name="Genome Biol.">
        <title>Draft genome of the mountain pine beetle, Dendroctonus ponderosae Hopkins, a major forest pest.</title>
        <authorList>
            <person name="Keeling C.I."/>
            <person name="Yuen M.M."/>
            <person name="Liao N.Y."/>
            <person name="Docking T.R."/>
            <person name="Chan S.K."/>
            <person name="Taylor G.A."/>
            <person name="Palmquist D.L."/>
            <person name="Jackman S.D."/>
            <person name="Nguyen A."/>
            <person name="Li M."/>
            <person name="Henderson H."/>
            <person name="Janes J.K."/>
            <person name="Zhao Y."/>
            <person name="Pandoh P."/>
            <person name="Moore R."/>
            <person name="Sperling F.A."/>
            <person name="Huber D.P."/>
            <person name="Birol I."/>
            <person name="Jones S.J."/>
            <person name="Bohlmann J."/>
        </authorList>
    </citation>
    <scope>NUCLEOTIDE SEQUENCE</scope>
</reference>
<protein>
    <recommendedName>
        <fullName evidence="13">DNA polymerase</fullName>
        <ecNumber evidence="13">2.7.7.7</ecNumber>
    </recommendedName>
</protein>
<keyword evidence="11" id="KW-0234">DNA repair</keyword>
<dbReference type="GO" id="GO:0006260">
    <property type="term" value="P:DNA replication"/>
    <property type="evidence" value="ECO:0007669"/>
    <property type="project" value="UniProtKB-KW"/>
</dbReference>
<evidence type="ECO:0000313" key="20">
    <source>
        <dbReference type="Proteomes" id="UP000019118"/>
    </source>
</evidence>
<dbReference type="InterPro" id="IPR012337">
    <property type="entry name" value="RNaseH-like_sf"/>
</dbReference>
<dbReference type="Gene3D" id="1.10.132.60">
    <property type="entry name" value="DNA polymerase family B, C-terminal domain"/>
    <property type="match status" value="1"/>
</dbReference>
<organism evidence="19 20">
    <name type="scientific">Dendroctonus ponderosae</name>
    <name type="common">Mountain pine beetle</name>
    <dbReference type="NCBI Taxonomy" id="77166"/>
    <lineage>
        <taxon>Eukaryota</taxon>
        <taxon>Metazoa</taxon>
        <taxon>Ecdysozoa</taxon>
        <taxon>Arthropoda</taxon>
        <taxon>Hexapoda</taxon>
        <taxon>Insecta</taxon>
        <taxon>Pterygota</taxon>
        <taxon>Neoptera</taxon>
        <taxon>Endopterygota</taxon>
        <taxon>Coleoptera</taxon>
        <taxon>Polyphaga</taxon>
        <taxon>Cucujiformia</taxon>
        <taxon>Curculionidae</taxon>
        <taxon>Scolytinae</taxon>
        <taxon>Dendroctonus</taxon>
    </lineage>
</organism>
<evidence type="ECO:0000313" key="19">
    <source>
        <dbReference type="EnsemblMetazoa" id="XP_019764439.1"/>
    </source>
</evidence>
<dbReference type="GO" id="GO:0000724">
    <property type="term" value="P:double-strand break repair via homologous recombination"/>
    <property type="evidence" value="ECO:0007669"/>
    <property type="project" value="TreeGrafter"/>
</dbReference>
<comment type="subcellular location">
    <subcellularLocation>
        <location evidence="13">Nucleus</location>
    </subcellularLocation>
</comment>
<feature type="domain" description="DNA-directed DNA polymerase family B multifunctional" evidence="14">
    <location>
        <begin position="1269"/>
        <end position="1719"/>
    </location>
</feature>
<dbReference type="GO" id="GO:0051539">
    <property type="term" value="F:4 iron, 4 sulfur cluster binding"/>
    <property type="evidence" value="ECO:0007669"/>
    <property type="project" value="UniProtKB-KW"/>
</dbReference>
<feature type="domain" description="C4-type zinc-finger of DNA polymerase delta" evidence="16">
    <location>
        <begin position="1760"/>
        <end position="1827"/>
    </location>
</feature>
<keyword evidence="13" id="KW-0238">DNA-binding</keyword>
<comment type="catalytic activity">
    <reaction evidence="12 13">
        <text>DNA(n) + a 2'-deoxyribonucleoside 5'-triphosphate = DNA(n+1) + diphosphate</text>
        <dbReference type="Rhea" id="RHEA:22508"/>
        <dbReference type="Rhea" id="RHEA-COMP:17339"/>
        <dbReference type="Rhea" id="RHEA-COMP:17340"/>
        <dbReference type="ChEBI" id="CHEBI:33019"/>
        <dbReference type="ChEBI" id="CHEBI:61560"/>
        <dbReference type="ChEBI" id="CHEBI:173112"/>
        <dbReference type="EC" id="2.7.7.7"/>
    </reaction>
</comment>
<dbReference type="SUPFAM" id="SSF53098">
    <property type="entry name" value="Ribonuclease H-like"/>
    <property type="match status" value="1"/>
</dbReference>
<evidence type="ECO:0000259" key="16">
    <source>
        <dbReference type="Pfam" id="PF14260"/>
    </source>
</evidence>
<evidence type="ECO:0000259" key="15">
    <source>
        <dbReference type="Pfam" id="PF03104"/>
    </source>
</evidence>
<dbReference type="GO" id="GO:0003677">
    <property type="term" value="F:DNA binding"/>
    <property type="evidence" value="ECO:0007669"/>
    <property type="project" value="UniProtKB-KW"/>
</dbReference>
<feature type="domain" description="DNA-directed DNA polymerase family B exonuclease" evidence="15">
    <location>
        <begin position="998"/>
        <end position="1202"/>
    </location>
</feature>
<feature type="domain" description="DNA polymerase delta/zeta catalytic subunit N-terminal" evidence="17">
    <location>
        <begin position="76"/>
        <end position="152"/>
    </location>
</feature>
<dbReference type="CDD" id="cd05534">
    <property type="entry name" value="POLBc_zeta"/>
    <property type="match status" value="1"/>
</dbReference>
<dbReference type="PANTHER" id="PTHR45812">
    <property type="entry name" value="DNA POLYMERASE ZETA CATALYTIC SUBUNIT"/>
    <property type="match status" value="1"/>
</dbReference>
<evidence type="ECO:0000256" key="6">
    <source>
        <dbReference type="ARBA" id="ARBA00022763"/>
    </source>
</evidence>
<dbReference type="Pfam" id="PF24055">
    <property type="entry name" value="POL3_N"/>
    <property type="match status" value="1"/>
</dbReference>
<dbReference type="Gene3D" id="1.10.287.690">
    <property type="entry name" value="Helix hairpin bin"/>
    <property type="match status" value="1"/>
</dbReference>
<evidence type="ECO:0000256" key="2">
    <source>
        <dbReference type="ARBA" id="ARBA00005755"/>
    </source>
</evidence>
<dbReference type="InterPro" id="IPR030559">
    <property type="entry name" value="PolZ_Rev3"/>
</dbReference>
<dbReference type="InterPro" id="IPR036397">
    <property type="entry name" value="RNaseH_sf"/>
</dbReference>
<evidence type="ECO:0000256" key="13">
    <source>
        <dbReference type="RuleBase" id="RU000442"/>
    </source>
</evidence>
<dbReference type="InterPro" id="IPR056447">
    <property type="entry name" value="REV3_N"/>
</dbReference>
<accession>A0AAR5PTV7</accession>
<evidence type="ECO:0000256" key="3">
    <source>
        <dbReference type="ARBA" id="ARBA00022679"/>
    </source>
</evidence>
<evidence type="ECO:0000256" key="12">
    <source>
        <dbReference type="ARBA" id="ARBA00049244"/>
    </source>
</evidence>
<feature type="domain" description="DNA polymerase zeta catalytic subunit N-terminal" evidence="18">
    <location>
        <begin position="23"/>
        <end position="75"/>
    </location>
</feature>
<keyword evidence="13" id="KW-0863">Zinc-finger</keyword>
<keyword evidence="13" id="KW-0004">4Fe-4S</keyword>
<dbReference type="GO" id="GO:0008270">
    <property type="term" value="F:zinc ion binding"/>
    <property type="evidence" value="ECO:0007669"/>
    <property type="project" value="UniProtKB-KW"/>
</dbReference>
<comment type="cofactor">
    <cofactor evidence="1 13">
        <name>[4Fe-4S] cluster</name>
        <dbReference type="ChEBI" id="CHEBI:49883"/>
    </cofactor>
</comment>
<dbReference type="InterPro" id="IPR056435">
    <property type="entry name" value="DPOD/Z_N"/>
</dbReference>
<dbReference type="SUPFAM" id="SSF56672">
    <property type="entry name" value="DNA/RNA polymerases"/>
    <property type="match status" value="1"/>
</dbReference>
<keyword evidence="8 13" id="KW-0239">DNA-directed DNA polymerase</keyword>
<dbReference type="Pfam" id="PF03104">
    <property type="entry name" value="DNA_pol_B_exo1"/>
    <property type="match status" value="1"/>
</dbReference>
<dbReference type="Pfam" id="PF00136">
    <property type="entry name" value="DNA_pol_B"/>
    <property type="match status" value="1"/>
</dbReference>
<evidence type="ECO:0000256" key="7">
    <source>
        <dbReference type="ARBA" id="ARBA00022833"/>
    </source>
</evidence>
<keyword evidence="9 13" id="KW-0408">Iron</keyword>
<dbReference type="EC" id="2.7.7.7" evidence="13"/>
<evidence type="ECO:0000256" key="4">
    <source>
        <dbReference type="ARBA" id="ARBA00022695"/>
    </source>
</evidence>
<reference evidence="19" key="2">
    <citation type="submission" date="2024-08" db="UniProtKB">
        <authorList>
            <consortium name="EnsemblMetazoa"/>
        </authorList>
    </citation>
    <scope>IDENTIFICATION</scope>
</reference>
<dbReference type="InterPro" id="IPR025687">
    <property type="entry name" value="Znf-C4pol"/>
</dbReference>
<keyword evidence="5 13" id="KW-0479">Metal-binding</keyword>
<evidence type="ECO:0000259" key="18">
    <source>
        <dbReference type="Pfam" id="PF24065"/>
    </source>
</evidence>
<dbReference type="InterPro" id="IPR006134">
    <property type="entry name" value="DNA-dir_DNA_pol_B_multi_dom"/>
</dbReference>
<dbReference type="CDD" id="cd05778">
    <property type="entry name" value="DNA_polB_zeta_exo"/>
    <property type="match status" value="1"/>
</dbReference>